<dbReference type="SUPFAM" id="SSF69118">
    <property type="entry name" value="AhpD-like"/>
    <property type="match status" value="1"/>
</dbReference>
<name>A0A9E6Y2G9_9ACTN</name>
<dbReference type="RefSeq" id="WP_259313020.1">
    <property type="nucleotide sequence ID" value="NZ_CP087164.1"/>
</dbReference>
<dbReference type="AlphaFoldDB" id="A0A9E6Y2G9"/>
<proteinExistence type="predicted"/>
<dbReference type="InterPro" id="IPR029032">
    <property type="entry name" value="AhpD-like"/>
</dbReference>
<evidence type="ECO:0000313" key="2">
    <source>
        <dbReference type="Proteomes" id="UP001162834"/>
    </source>
</evidence>
<gene>
    <name evidence="1" type="ORF">DSM104329_05441</name>
</gene>
<accession>A0A9E6Y2G9</accession>
<reference evidence="1" key="1">
    <citation type="journal article" date="2022" name="Int. J. Syst. Evol. Microbiol.">
        <title>Pseudomonas aegrilactucae sp. nov. and Pseudomonas morbosilactucae sp. nov., pathogens causing bacterial rot of lettuce in Japan.</title>
        <authorList>
            <person name="Sawada H."/>
            <person name="Fujikawa T."/>
            <person name="Satou M."/>
        </authorList>
    </citation>
    <scope>NUCLEOTIDE SEQUENCE</scope>
    <source>
        <strain evidence="1">0166_1</strain>
    </source>
</reference>
<dbReference type="KEGG" id="sbae:DSM104329_05441"/>
<sequence length="162" mass="18259">MPRIPAVDTATLDGQLAELAQDPFYGILAHRPEILEAWFRLDKVFFGPSSKLPNELKEEGRRALAQGAGCRLCASFGQPRDEYADRRESLAVTFAQMVLEDHRSIDDRTFDLLREDFTDEEIVELVSWLCFKLGSNVFGSLMRLAPGTEEQIRAYAEFVATG</sequence>
<protein>
    <recommendedName>
        <fullName evidence="3">Carboxymuconolactone decarboxylase family protein</fullName>
    </recommendedName>
</protein>
<evidence type="ECO:0000313" key="1">
    <source>
        <dbReference type="EMBL" id="UGS39009.1"/>
    </source>
</evidence>
<organism evidence="1 2">
    <name type="scientific">Capillimicrobium parvum</name>
    <dbReference type="NCBI Taxonomy" id="2884022"/>
    <lineage>
        <taxon>Bacteria</taxon>
        <taxon>Bacillati</taxon>
        <taxon>Actinomycetota</taxon>
        <taxon>Thermoleophilia</taxon>
        <taxon>Solirubrobacterales</taxon>
        <taxon>Capillimicrobiaceae</taxon>
        <taxon>Capillimicrobium</taxon>
    </lineage>
</organism>
<dbReference type="EMBL" id="CP087164">
    <property type="protein sequence ID" value="UGS39009.1"/>
    <property type="molecule type" value="Genomic_DNA"/>
</dbReference>
<dbReference type="Proteomes" id="UP001162834">
    <property type="component" value="Chromosome"/>
</dbReference>
<evidence type="ECO:0008006" key="3">
    <source>
        <dbReference type="Google" id="ProtNLM"/>
    </source>
</evidence>
<dbReference type="Gene3D" id="1.20.1290.10">
    <property type="entry name" value="AhpD-like"/>
    <property type="match status" value="2"/>
</dbReference>
<keyword evidence="2" id="KW-1185">Reference proteome</keyword>